<feature type="transmembrane region" description="Helical" evidence="1">
    <location>
        <begin position="45"/>
        <end position="65"/>
    </location>
</feature>
<keyword evidence="1" id="KW-0812">Transmembrane</keyword>
<dbReference type="EMBL" id="JBHTCO010000017">
    <property type="protein sequence ID" value="MFC7393947.1"/>
    <property type="molecule type" value="Genomic_DNA"/>
</dbReference>
<dbReference type="Proteomes" id="UP001596505">
    <property type="component" value="Unassembled WGS sequence"/>
</dbReference>
<keyword evidence="1" id="KW-1133">Transmembrane helix</keyword>
<sequence>MGSKKKGYFDLRKIIGVLFTFYGLLISGYGLFADPTKAHDHTNLNLWWGIVILIFGLAFLAISFWKPISVDDQNE</sequence>
<evidence type="ECO:0000313" key="2">
    <source>
        <dbReference type="EMBL" id="MFC7393947.1"/>
    </source>
</evidence>
<name>A0ABW2PX18_9BACL</name>
<dbReference type="RefSeq" id="WP_380966794.1">
    <property type="nucleotide sequence ID" value="NZ_JBHTCO010000017.1"/>
</dbReference>
<gene>
    <name evidence="2" type="ORF">ACFQRG_13380</name>
</gene>
<accession>A0ABW2PX18</accession>
<keyword evidence="1" id="KW-0472">Membrane</keyword>
<comment type="caution">
    <text evidence="2">The sequence shown here is derived from an EMBL/GenBank/DDBJ whole genome shotgun (WGS) entry which is preliminary data.</text>
</comment>
<evidence type="ECO:0000313" key="3">
    <source>
        <dbReference type="Proteomes" id="UP001596505"/>
    </source>
</evidence>
<organism evidence="2 3">
    <name type="scientific">Scopulibacillus cellulosilyticus</name>
    <dbReference type="NCBI Taxonomy" id="2665665"/>
    <lineage>
        <taxon>Bacteria</taxon>
        <taxon>Bacillati</taxon>
        <taxon>Bacillota</taxon>
        <taxon>Bacilli</taxon>
        <taxon>Bacillales</taxon>
        <taxon>Sporolactobacillaceae</taxon>
        <taxon>Scopulibacillus</taxon>
    </lineage>
</organism>
<feature type="transmembrane region" description="Helical" evidence="1">
    <location>
        <begin position="14"/>
        <end position="33"/>
    </location>
</feature>
<reference evidence="3" key="1">
    <citation type="journal article" date="2019" name="Int. J. Syst. Evol. Microbiol.">
        <title>The Global Catalogue of Microorganisms (GCM) 10K type strain sequencing project: providing services to taxonomists for standard genome sequencing and annotation.</title>
        <authorList>
            <consortium name="The Broad Institute Genomics Platform"/>
            <consortium name="The Broad Institute Genome Sequencing Center for Infectious Disease"/>
            <person name="Wu L."/>
            <person name="Ma J."/>
        </authorList>
    </citation>
    <scope>NUCLEOTIDE SEQUENCE [LARGE SCALE GENOMIC DNA]</scope>
    <source>
        <strain evidence="3">CGMCC 1.16305</strain>
    </source>
</reference>
<keyword evidence="3" id="KW-1185">Reference proteome</keyword>
<evidence type="ECO:0000256" key="1">
    <source>
        <dbReference type="SAM" id="Phobius"/>
    </source>
</evidence>
<proteinExistence type="predicted"/>
<protein>
    <submittedName>
        <fullName evidence="2">Uncharacterized protein</fullName>
    </submittedName>
</protein>